<organism evidence="1 2">
    <name type="scientific">Delitschia confertaspora ATCC 74209</name>
    <dbReference type="NCBI Taxonomy" id="1513339"/>
    <lineage>
        <taxon>Eukaryota</taxon>
        <taxon>Fungi</taxon>
        <taxon>Dikarya</taxon>
        <taxon>Ascomycota</taxon>
        <taxon>Pezizomycotina</taxon>
        <taxon>Dothideomycetes</taxon>
        <taxon>Pleosporomycetidae</taxon>
        <taxon>Pleosporales</taxon>
        <taxon>Delitschiaceae</taxon>
        <taxon>Delitschia</taxon>
    </lineage>
</organism>
<keyword evidence="2" id="KW-1185">Reference proteome</keyword>
<accession>A0A9P4MWY5</accession>
<gene>
    <name evidence="1" type="ORF">GQ43DRAFT_376328</name>
</gene>
<dbReference type="Gene3D" id="1.25.40.10">
    <property type="entry name" value="Tetratricopeptide repeat domain"/>
    <property type="match status" value="1"/>
</dbReference>
<dbReference type="InterPro" id="IPR011990">
    <property type="entry name" value="TPR-like_helical_dom_sf"/>
</dbReference>
<evidence type="ECO:0008006" key="3">
    <source>
        <dbReference type="Google" id="ProtNLM"/>
    </source>
</evidence>
<sequence length="482" mass="54764">MELLDFDSRMPGAPRLSWPINTGPDLLRWNLPPQSLWSTDSSRRRAIKQRHVWKKLAISELATAKLICYLVLKSNVHQLQEEFFDDLPESIQDIVRRSRPRVQRDLADISFHLESAYRMADDSPVHEIEQAEYIRRGFLVVPEYTQDDDGQFLFVAQQLNAAIRAAFSSDQLSSAPEQQSLAVAKICHNLLISSAPPDVQTYNLLILGFDRWNRPDLCREVITALDNAKVRPNELTCAAILNHYVNNNDPTGFSKFISRMRGVTNPLMLANPNIRITKAGQDRLIRTAAGKIKQKVYPTPLVFGALMRGALKFAGIERSMEIYLDMKEDGWGLDTQGISQLLEDCALRGAWVEGYLLWDEFRHLRSMGKIDRHMSKTYACMLGLCERTGKQVAYNQVLVEGVRAGLDRRRLASSAHAIALRAKALRGDEAPEEMDMNVGDSIFIALSDYGNDAREGGEEEKDSVTRRLGSWFRWGRNKRQEE</sequence>
<dbReference type="EMBL" id="ML994077">
    <property type="protein sequence ID" value="KAF2199415.1"/>
    <property type="molecule type" value="Genomic_DNA"/>
</dbReference>
<evidence type="ECO:0000313" key="1">
    <source>
        <dbReference type="EMBL" id="KAF2199415.1"/>
    </source>
</evidence>
<comment type="caution">
    <text evidence="1">The sequence shown here is derived from an EMBL/GenBank/DDBJ whole genome shotgun (WGS) entry which is preliminary data.</text>
</comment>
<proteinExistence type="predicted"/>
<protein>
    <recommendedName>
        <fullName evidence="3">Pentatricopeptide repeat protein</fullName>
    </recommendedName>
</protein>
<dbReference type="AlphaFoldDB" id="A0A9P4MWY5"/>
<dbReference type="OrthoDB" id="185373at2759"/>
<evidence type="ECO:0000313" key="2">
    <source>
        <dbReference type="Proteomes" id="UP000799536"/>
    </source>
</evidence>
<name>A0A9P4MWY5_9PLEO</name>
<dbReference type="Proteomes" id="UP000799536">
    <property type="component" value="Unassembled WGS sequence"/>
</dbReference>
<reference evidence="1" key="1">
    <citation type="journal article" date="2020" name="Stud. Mycol.">
        <title>101 Dothideomycetes genomes: a test case for predicting lifestyles and emergence of pathogens.</title>
        <authorList>
            <person name="Haridas S."/>
            <person name="Albert R."/>
            <person name="Binder M."/>
            <person name="Bloem J."/>
            <person name="Labutti K."/>
            <person name="Salamov A."/>
            <person name="Andreopoulos B."/>
            <person name="Baker S."/>
            <person name="Barry K."/>
            <person name="Bills G."/>
            <person name="Bluhm B."/>
            <person name="Cannon C."/>
            <person name="Castanera R."/>
            <person name="Culley D."/>
            <person name="Daum C."/>
            <person name="Ezra D."/>
            <person name="Gonzalez J."/>
            <person name="Henrissat B."/>
            <person name="Kuo A."/>
            <person name="Liang C."/>
            <person name="Lipzen A."/>
            <person name="Lutzoni F."/>
            <person name="Magnuson J."/>
            <person name="Mondo S."/>
            <person name="Nolan M."/>
            <person name="Ohm R."/>
            <person name="Pangilinan J."/>
            <person name="Park H.-J."/>
            <person name="Ramirez L."/>
            <person name="Alfaro M."/>
            <person name="Sun H."/>
            <person name="Tritt A."/>
            <person name="Yoshinaga Y."/>
            <person name="Zwiers L.-H."/>
            <person name="Turgeon B."/>
            <person name="Goodwin S."/>
            <person name="Spatafora J."/>
            <person name="Crous P."/>
            <person name="Grigoriev I."/>
        </authorList>
    </citation>
    <scope>NUCLEOTIDE SEQUENCE</scope>
    <source>
        <strain evidence="1">ATCC 74209</strain>
    </source>
</reference>